<sequence length="81" mass="8999">MINVEGTESGTTNHTTIHVVVGAHRRSRLPPLSVFNKHPRSKLLLLNFFFASQNPVFVTGCLLSLRQHLDQICAKKTISCA</sequence>
<keyword evidence="2" id="KW-1185">Reference proteome</keyword>
<organism evidence="1 2">
    <name type="scientific">Gossypium tomentosum</name>
    <name type="common">Hawaiian cotton</name>
    <name type="synonym">Gossypium sandvicense</name>
    <dbReference type="NCBI Taxonomy" id="34277"/>
    <lineage>
        <taxon>Eukaryota</taxon>
        <taxon>Viridiplantae</taxon>
        <taxon>Streptophyta</taxon>
        <taxon>Embryophyta</taxon>
        <taxon>Tracheophyta</taxon>
        <taxon>Spermatophyta</taxon>
        <taxon>Magnoliopsida</taxon>
        <taxon>eudicotyledons</taxon>
        <taxon>Gunneridae</taxon>
        <taxon>Pentapetalae</taxon>
        <taxon>rosids</taxon>
        <taxon>malvids</taxon>
        <taxon>Malvales</taxon>
        <taxon>Malvaceae</taxon>
        <taxon>Malvoideae</taxon>
        <taxon>Gossypium</taxon>
    </lineage>
</organism>
<evidence type="ECO:0000313" key="1">
    <source>
        <dbReference type="EMBL" id="TYI20216.1"/>
    </source>
</evidence>
<evidence type="ECO:0000313" key="2">
    <source>
        <dbReference type="Proteomes" id="UP000322667"/>
    </source>
</evidence>
<protein>
    <submittedName>
        <fullName evidence="1">Uncharacterized protein</fullName>
    </submittedName>
</protein>
<reference evidence="1 2" key="1">
    <citation type="submission" date="2019-07" db="EMBL/GenBank/DDBJ databases">
        <title>WGS assembly of Gossypium tomentosum.</title>
        <authorList>
            <person name="Chen Z.J."/>
            <person name="Sreedasyam A."/>
            <person name="Ando A."/>
            <person name="Song Q."/>
            <person name="De L."/>
            <person name="Hulse-Kemp A."/>
            <person name="Ding M."/>
            <person name="Ye W."/>
            <person name="Kirkbride R."/>
            <person name="Jenkins J."/>
            <person name="Plott C."/>
            <person name="Lovell J."/>
            <person name="Lin Y.-M."/>
            <person name="Vaughn R."/>
            <person name="Liu B."/>
            <person name="Li W."/>
            <person name="Simpson S."/>
            <person name="Scheffler B."/>
            <person name="Saski C."/>
            <person name="Grover C."/>
            <person name="Hu G."/>
            <person name="Conover J."/>
            <person name="Carlson J."/>
            <person name="Shu S."/>
            <person name="Boston L."/>
            <person name="Williams M."/>
            <person name="Peterson D."/>
            <person name="Mcgee K."/>
            <person name="Jones D."/>
            <person name="Wendel J."/>
            <person name="Stelly D."/>
            <person name="Grimwood J."/>
            <person name="Schmutz J."/>
        </authorList>
    </citation>
    <scope>NUCLEOTIDE SEQUENCE [LARGE SCALE GENOMIC DNA]</scope>
    <source>
        <strain evidence="1">7179.01</strain>
    </source>
</reference>
<dbReference type="Proteomes" id="UP000322667">
    <property type="component" value="Chromosome A07"/>
</dbReference>
<proteinExistence type="predicted"/>
<gene>
    <name evidence="1" type="ORF">ES332_A07G221000v1</name>
</gene>
<dbReference type="EMBL" id="CM017616">
    <property type="protein sequence ID" value="TYI20216.1"/>
    <property type="molecule type" value="Genomic_DNA"/>
</dbReference>
<dbReference type="AlphaFoldDB" id="A0A5D2PVW4"/>
<name>A0A5D2PVW4_GOSTO</name>
<accession>A0A5D2PVW4</accession>